<proteinExistence type="predicted"/>
<dbReference type="EMBL" id="HG938354">
    <property type="protein sequence ID" value="CDN50706.1"/>
    <property type="molecule type" value="Genomic_DNA"/>
</dbReference>
<evidence type="ECO:0000259" key="2">
    <source>
        <dbReference type="PROSITE" id="PS51819"/>
    </source>
</evidence>
<dbReference type="KEGG" id="ngg:RG540_PA00270"/>
<dbReference type="PROSITE" id="PS51819">
    <property type="entry name" value="VOC"/>
    <property type="match status" value="1"/>
</dbReference>
<dbReference type="InterPro" id="IPR037523">
    <property type="entry name" value="VOC_core"/>
</dbReference>
<dbReference type="GeneID" id="24260926"/>
<dbReference type="RefSeq" id="WP_041363754.1">
    <property type="nucleotide sequence ID" value="NZ_HG938354.1"/>
</dbReference>
<dbReference type="HOGENOM" id="CLU_161400_0_0_5"/>
<feature type="region of interest" description="Disordered" evidence="1">
    <location>
        <begin position="49"/>
        <end position="69"/>
    </location>
</feature>
<accession>A0A068SY03</accession>
<feature type="domain" description="VOC" evidence="2">
    <location>
        <begin position="1"/>
        <end position="123"/>
    </location>
</feature>
<dbReference type="PANTHER" id="PTHR33993">
    <property type="entry name" value="GLYOXALASE-RELATED"/>
    <property type="match status" value="1"/>
</dbReference>
<gene>
    <name evidence="3" type="ORF">RG540_PA00270</name>
</gene>
<protein>
    <submittedName>
        <fullName evidence="3">Putative glyoxalase/bleomycin resistance-like protein</fullName>
    </submittedName>
</protein>
<dbReference type="AlphaFoldDB" id="A0A068SY03"/>
<evidence type="ECO:0000313" key="3">
    <source>
        <dbReference type="EMBL" id="CDN50706.1"/>
    </source>
</evidence>
<sequence length="140" mass="14983">MAACFRYIVNDVKSAIDFYSAHLGFKLEMHPAPPFAEISRGDMHLYLSQPNPRGGGGAPMPSGEQQAPGGWNRIHLTVDDLDGMVERLKLAGCGFRNEIIQGTGGKQILLEDPSGNLIELFEPNTPAYRAPGSGTKTAGG</sequence>
<keyword evidence="4" id="KW-1185">Reference proteome</keyword>
<dbReference type="eggNOG" id="COG0346">
    <property type="taxonomic scope" value="Bacteria"/>
</dbReference>
<dbReference type="SUPFAM" id="SSF54593">
    <property type="entry name" value="Glyoxalase/Bleomycin resistance protein/Dihydroxybiphenyl dioxygenase"/>
    <property type="match status" value="1"/>
</dbReference>
<dbReference type="InterPro" id="IPR029068">
    <property type="entry name" value="Glyas_Bleomycin-R_OHBP_Dase"/>
</dbReference>
<dbReference type="Proteomes" id="UP000028181">
    <property type="component" value="Plasmid pHAMBI540a"/>
</dbReference>
<evidence type="ECO:0000256" key="1">
    <source>
        <dbReference type="SAM" id="MobiDB-lite"/>
    </source>
</evidence>
<dbReference type="Pfam" id="PF00903">
    <property type="entry name" value="Glyoxalase"/>
    <property type="match status" value="1"/>
</dbReference>
<dbReference type="InterPro" id="IPR052164">
    <property type="entry name" value="Anthracycline_SecMetBiosynth"/>
</dbReference>
<dbReference type="CDD" id="cd06587">
    <property type="entry name" value="VOC"/>
    <property type="match status" value="1"/>
</dbReference>
<keyword evidence="3" id="KW-0614">Plasmid</keyword>
<dbReference type="PANTHER" id="PTHR33993:SF14">
    <property type="entry name" value="GB|AAF24581.1"/>
    <property type="match status" value="1"/>
</dbReference>
<evidence type="ECO:0000313" key="4">
    <source>
        <dbReference type="Proteomes" id="UP000028181"/>
    </source>
</evidence>
<dbReference type="OrthoDB" id="9798201at2"/>
<dbReference type="Gene3D" id="3.10.180.10">
    <property type="entry name" value="2,3-Dihydroxybiphenyl 1,2-Dioxygenase, domain 1"/>
    <property type="match status" value="1"/>
</dbReference>
<name>A0A068SY03_NEOGA</name>
<geneLocation type="plasmid" evidence="4">
    <name>II</name>
</geneLocation>
<reference evidence="4" key="1">
    <citation type="journal article" date="2014" name="BMC Genomics">
        <title>Genome sequencing of two Neorhizobium galegae strains reveals a noeT gene responsible for the unusual acetylation of the nodulation factors.</title>
        <authorList>
            <person name="Osterman J."/>
            <person name="Marsh J."/>
            <person name="Laine P.K."/>
            <person name="Zeng Z."/>
            <person name="Alatalo E."/>
            <person name="Sullivan J.T."/>
            <person name="Young J.P."/>
            <person name="Thomas-Oates J."/>
            <person name="Paulin L."/>
            <person name="Lindstrom K."/>
        </authorList>
    </citation>
    <scope>NUCLEOTIDE SEQUENCE [LARGE SCALE GENOMIC DNA]</scope>
    <source>
        <strain evidence="4">HAMBI 540</strain>
    </source>
</reference>
<dbReference type="InterPro" id="IPR004360">
    <property type="entry name" value="Glyas_Fos-R_dOase_dom"/>
</dbReference>
<dbReference type="PATRIC" id="fig|1028800.3.peg.4631"/>
<organism evidence="3 4">
    <name type="scientific">Neorhizobium galegae bv. orientalis str. HAMBI 540</name>
    <dbReference type="NCBI Taxonomy" id="1028800"/>
    <lineage>
        <taxon>Bacteria</taxon>
        <taxon>Pseudomonadati</taxon>
        <taxon>Pseudomonadota</taxon>
        <taxon>Alphaproteobacteria</taxon>
        <taxon>Hyphomicrobiales</taxon>
        <taxon>Rhizobiaceae</taxon>
        <taxon>Rhizobium/Agrobacterium group</taxon>
        <taxon>Neorhizobium</taxon>
    </lineage>
</organism>